<dbReference type="Pfam" id="PF24769">
    <property type="entry name" value="At2g29880_C"/>
    <property type="match status" value="1"/>
</dbReference>
<feature type="domain" description="At2g29880-like C-terminal" evidence="4">
    <location>
        <begin position="258"/>
        <end position="299"/>
    </location>
</feature>
<feature type="domain" description="Myb/SANT-like" evidence="3">
    <location>
        <begin position="10"/>
        <end position="90"/>
    </location>
</feature>
<keyword evidence="1" id="KW-0175">Coiled coil</keyword>
<evidence type="ECO:0000259" key="4">
    <source>
        <dbReference type="Pfam" id="PF24769"/>
    </source>
</evidence>
<gene>
    <name evidence="5" type="ORF">ARALYDRAFT_681963</name>
</gene>
<accession>D7KEW7</accession>
<evidence type="ECO:0000259" key="3">
    <source>
        <dbReference type="Pfam" id="PF12776"/>
    </source>
</evidence>
<proteinExistence type="predicted"/>
<sequence>MGDKEKQYNQWSPEETKVLIELLVEGIQRGWRESCGIMNKATVEHRILPVLNERLGCQKTHKHYLSRMKYLKAQYLSSGDLQRNSSVWHNYLKAHPNHKFMRYDSNDQFEDLKIIFDCATANGSSSIGLGDTTDARTYSVGDSQVKENLNFFDESNEDGYAFSSQKQAPEADASPFSETSLKGRAEKLVPRKRSRVEAVNNLDELNSDRNDFMIAVSNKILSVIQQREERQQKEAEQREEKLRLEVEKREAEKKKNNVWDAMKEVPNLDQRIKFKAVTLIYSLGMKDVFADMSVEERYDLQPAELM</sequence>
<evidence type="ECO:0000256" key="2">
    <source>
        <dbReference type="SAM" id="MobiDB-lite"/>
    </source>
</evidence>
<keyword evidence="6" id="KW-1185">Reference proteome</keyword>
<dbReference type="InterPro" id="IPR056253">
    <property type="entry name" value="At2g29880-like_C"/>
</dbReference>
<dbReference type="AlphaFoldDB" id="D7KEW7"/>
<dbReference type="Proteomes" id="UP000008694">
    <property type="component" value="Unassembled WGS sequence"/>
</dbReference>
<feature type="coiled-coil region" evidence="1">
    <location>
        <begin position="221"/>
        <end position="264"/>
    </location>
</feature>
<evidence type="ECO:0000313" key="6">
    <source>
        <dbReference type="Proteomes" id="UP000008694"/>
    </source>
</evidence>
<dbReference type="PANTHER" id="PTHR47864:SF10">
    <property type="entry name" value="MYB_SANT-LIKE DNA-BINDING DOMAIN PROTEIN"/>
    <property type="match status" value="1"/>
</dbReference>
<dbReference type="PANTHER" id="PTHR47864">
    <property type="entry name" value="TRANSMEMBRANE PROTEIN"/>
    <property type="match status" value="1"/>
</dbReference>
<dbReference type="EMBL" id="GL348713">
    <property type="protein sequence ID" value="EFH70448.1"/>
    <property type="molecule type" value="Genomic_DNA"/>
</dbReference>
<organism evidence="6">
    <name type="scientific">Arabidopsis lyrata subsp. lyrata</name>
    <name type="common">Lyre-leaved rock-cress</name>
    <dbReference type="NCBI Taxonomy" id="81972"/>
    <lineage>
        <taxon>Eukaryota</taxon>
        <taxon>Viridiplantae</taxon>
        <taxon>Streptophyta</taxon>
        <taxon>Embryophyta</taxon>
        <taxon>Tracheophyta</taxon>
        <taxon>Spermatophyta</taxon>
        <taxon>Magnoliopsida</taxon>
        <taxon>eudicotyledons</taxon>
        <taxon>Gunneridae</taxon>
        <taxon>Pentapetalae</taxon>
        <taxon>rosids</taxon>
        <taxon>malvids</taxon>
        <taxon>Brassicales</taxon>
        <taxon>Brassicaceae</taxon>
        <taxon>Camelineae</taxon>
        <taxon>Arabidopsis</taxon>
    </lineage>
</organism>
<reference evidence="6" key="1">
    <citation type="journal article" date="2011" name="Nat. Genet.">
        <title>The Arabidopsis lyrata genome sequence and the basis of rapid genome size change.</title>
        <authorList>
            <person name="Hu T.T."/>
            <person name="Pattyn P."/>
            <person name="Bakker E.G."/>
            <person name="Cao J."/>
            <person name="Cheng J.-F."/>
            <person name="Clark R.M."/>
            <person name="Fahlgren N."/>
            <person name="Fawcett J.A."/>
            <person name="Grimwood J."/>
            <person name="Gundlach H."/>
            <person name="Haberer G."/>
            <person name="Hollister J.D."/>
            <person name="Ossowski S."/>
            <person name="Ottilar R.P."/>
            <person name="Salamov A.A."/>
            <person name="Schneeberger K."/>
            <person name="Spannagl M."/>
            <person name="Wang X."/>
            <person name="Yang L."/>
            <person name="Nasrallah M.E."/>
            <person name="Bergelson J."/>
            <person name="Carrington J.C."/>
            <person name="Gaut B.S."/>
            <person name="Schmutz J."/>
            <person name="Mayer K.F.X."/>
            <person name="Van de Peer Y."/>
            <person name="Grigoriev I.V."/>
            <person name="Nordborg M."/>
            <person name="Weigel D."/>
            <person name="Guo Y.-L."/>
        </authorList>
    </citation>
    <scope>NUCLEOTIDE SEQUENCE [LARGE SCALE GENOMIC DNA]</scope>
    <source>
        <strain evidence="6">cv. MN47</strain>
    </source>
</reference>
<dbReference type="eggNOG" id="ENOG502SN67">
    <property type="taxonomic scope" value="Eukaryota"/>
</dbReference>
<dbReference type="HOGENOM" id="CLU_078908_0_0_1"/>
<feature type="region of interest" description="Disordered" evidence="2">
    <location>
        <begin position="160"/>
        <end position="179"/>
    </location>
</feature>
<evidence type="ECO:0000256" key="1">
    <source>
        <dbReference type="SAM" id="Coils"/>
    </source>
</evidence>
<name>D7KEW7_ARALL</name>
<evidence type="ECO:0000313" key="5">
    <source>
        <dbReference type="EMBL" id="EFH70448.1"/>
    </source>
</evidence>
<dbReference type="InterPro" id="IPR024752">
    <property type="entry name" value="Myb/SANT-like_dom"/>
</dbReference>
<dbReference type="Gramene" id="Al_scaffold_0001_4286">
    <property type="protein sequence ID" value="Al_scaffold_0001_4286"/>
    <property type="gene ID" value="Al_scaffold_0001_4286"/>
</dbReference>
<protein>
    <submittedName>
        <fullName evidence="5">Predicted protein</fullName>
    </submittedName>
</protein>
<dbReference type="InterPro" id="IPR055314">
    <property type="entry name" value="At2g29880-like"/>
</dbReference>
<dbReference type="Pfam" id="PF12776">
    <property type="entry name" value="Myb_DNA-bind_3"/>
    <property type="match status" value="1"/>
</dbReference>